<sequence>MPIWVNTIHIIRIAPLNGTARLLLTSTDKNGESQFVHVRETVEQVMALIKASDETLVEPGP</sequence>
<gene>
    <name evidence="1" type="ORF">OPKNFCMD_4326</name>
</gene>
<accession>A0ABQ4R1Q1</accession>
<evidence type="ECO:0000313" key="2">
    <source>
        <dbReference type="Proteomes" id="UP001055167"/>
    </source>
</evidence>
<keyword evidence="2" id="KW-1185">Reference proteome</keyword>
<dbReference type="RefSeq" id="WP_128560978.1">
    <property type="nucleotide sequence ID" value="NZ_BPQH01000014.1"/>
</dbReference>
<dbReference type="Proteomes" id="UP001055167">
    <property type="component" value="Unassembled WGS sequence"/>
</dbReference>
<proteinExistence type="predicted"/>
<name>A0ABQ4R1Q1_9HYPH</name>
<reference evidence="1" key="2">
    <citation type="submission" date="2021-08" db="EMBL/GenBank/DDBJ databases">
        <authorList>
            <person name="Tani A."/>
            <person name="Ola A."/>
            <person name="Ogura Y."/>
            <person name="Katsura K."/>
            <person name="Hayashi T."/>
        </authorList>
    </citation>
    <scope>NUCLEOTIDE SEQUENCE</scope>
    <source>
        <strain evidence="1">KCTC 52305</strain>
    </source>
</reference>
<comment type="caution">
    <text evidence="1">The sequence shown here is derived from an EMBL/GenBank/DDBJ whole genome shotgun (WGS) entry which is preliminary data.</text>
</comment>
<protein>
    <submittedName>
        <fullName evidence="1">Uncharacterized protein</fullName>
    </submittedName>
</protein>
<organism evidence="1 2">
    <name type="scientific">Methylobacterium crusticola</name>
    <dbReference type="NCBI Taxonomy" id="1697972"/>
    <lineage>
        <taxon>Bacteria</taxon>
        <taxon>Pseudomonadati</taxon>
        <taxon>Pseudomonadota</taxon>
        <taxon>Alphaproteobacteria</taxon>
        <taxon>Hyphomicrobiales</taxon>
        <taxon>Methylobacteriaceae</taxon>
        <taxon>Methylobacterium</taxon>
    </lineage>
</organism>
<evidence type="ECO:0000313" key="1">
    <source>
        <dbReference type="EMBL" id="GJD51571.1"/>
    </source>
</evidence>
<dbReference type="EMBL" id="BPQH01000014">
    <property type="protein sequence ID" value="GJD51571.1"/>
    <property type="molecule type" value="Genomic_DNA"/>
</dbReference>
<reference evidence="1" key="1">
    <citation type="journal article" date="2021" name="Front. Microbiol.">
        <title>Comprehensive Comparative Genomics and Phenotyping of Methylobacterium Species.</title>
        <authorList>
            <person name="Alessa O."/>
            <person name="Ogura Y."/>
            <person name="Fujitani Y."/>
            <person name="Takami H."/>
            <person name="Hayashi T."/>
            <person name="Sahin N."/>
            <person name="Tani A."/>
        </authorList>
    </citation>
    <scope>NUCLEOTIDE SEQUENCE</scope>
    <source>
        <strain evidence="1">KCTC 52305</strain>
    </source>
</reference>